<dbReference type="InterPro" id="IPR004331">
    <property type="entry name" value="SPX_dom"/>
</dbReference>
<dbReference type="PANTHER" id="PTHR37326">
    <property type="entry name" value="BLL3975 PROTEIN"/>
    <property type="match status" value="1"/>
</dbReference>
<dbReference type="PROSITE" id="PS51382">
    <property type="entry name" value="SPX"/>
    <property type="match status" value="1"/>
</dbReference>
<dbReference type="CDD" id="cd06251">
    <property type="entry name" value="M14_ASTE_ASPA-like"/>
    <property type="match status" value="1"/>
</dbReference>
<accession>A0A2T9YCS7</accession>
<feature type="domain" description="SPX" evidence="5">
    <location>
        <begin position="1"/>
        <end position="136"/>
    </location>
</feature>
<dbReference type="Gene3D" id="3.40.630.10">
    <property type="entry name" value="Zn peptidases"/>
    <property type="match status" value="1"/>
</dbReference>
<dbReference type="InterPro" id="IPR053138">
    <property type="entry name" value="N-alpha-Ac-DABA_deacetylase"/>
</dbReference>
<keyword evidence="4" id="KW-0862">Zinc</keyword>
<evidence type="ECO:0000313" key="7">
    <source>
        <dbReference type="Proteomes" id="UP000245699"/>
    </source>
</evidence>
<comment type="caution">
    <text evidence="6">The sequence shown here is derived from an EMBL/GenBank/DDBJ whole genome shotgun (WGS) entry which is preliminary data.</text>
</comment>
<sequence length="521" mass="58395">MKFQRQLSLKVIPGLENHYINYKELKEVIYGIDLDSKDLSRTDKFVETFESELLKAENYYCTQLENYSNCLSELRRKYYNEPGVENSEEWRAALSELIYSIDSLLEFSRPNIVAIRKILKKVDKVVKTNFSNSLWKNATEMKFVCSEKDEILAHEARKLWRKAILSKIPTDEIESITIMNGTTIKSIDYGLEEIKTIKDLNLNDFPKGKISRVWVTLSEDGLGNPIKVPVIIAKGVGEGPVVGITAALHGNELNGIPLIHRLFTEIKPNELFGTLVAVPVSNTPGYNLSQRGFSDGTDLNRVMPGRADGSSPQVWAYNLMNNIVKNFEYLLDLHTASRGRVNSLYVRANLLDPKTRKMALLQNPQIILHNTSPDGSLRGSAMNIGIPSITVEIGDPSTFQKRFVKNALLGVTNILSYLKMIPEKCMASESEHTVCSRSYWIFAKSGGVLVVLPEVNTWVRKGEKIAYVKDIFGSLIDTYYSPDDGIVIGKHVDPVCQTGTRVLHLGIVDGKLPGRSDDGHL</sequence>
<dbReference type="EMBL" id="MBFT01000496">
    <property type="protein sequence ID" value="PVU90143.1"/>
    <property type="molecule type" value="Genomic_DNA"/>
</dbReference>
<reference evidence="6 7" key="1">
    <citation type="journal article" date="2018" name="MBio">
        <title>Comparative Genomics Reveals the Core Gene Toolbox for the Fungus-Insect Symbiosis.</title>
        <authorList>
            <person name="Wang Y."/>
            <person name="Stata M."/>
            <person name="Wang W."/>
            <person name="Stajich J.E."/>
            <person name="White M.M."/>
            <person name="Moncalvo J.M."/>
        </authorList>
    </citation>
    <scope>NUCLEOTIDE SEQUENCE [LARGE SCALE GENOMIC DNA]</scope>
    <source>
        <strain evidence="6 7">AUS-77-4</strain>
    </source>
</reference>
<keyword evidence="2" id="KW-0479">Metal-binding</keyword>
<evidence type="ECO:0000259" key="5">
    <source>
        <dbReference type="PROSITE" id="PS51382"/>
    </source>
</evidence>
<name>A0A2T9YCS7_9FUNG</name>
<organism evidence="6 7">
    <name type="scientific">Furculomyces boomerangus</name>
    <dbReference type="NCBI Taxonomy" id="61424"/>
    <lineage>
        <taxon>Eukaryota</taxon>
        <taxon>Fungi</taxon>
        <taxon>Fungi incertae sedis</taxon>
        <taxon>Zoopagomycota</taxon>
        <taxon>Kickxellomycotina</taxon>
        <taxon>Harpellomycetes</taxon>
        <taxon>Harpellales</taxon>
        <taxon>Harpellaceae</taxon>
        <taxon>Furculomyces</taxon>
    </lineage>
</organism>
<dbReference type="InterPro" id="IPR055438">
    <property type="entry name" value="AstE_AspA_cat"/>
</dbReference>
<dbReference type="CDD" id="cd14447">
    <property type="entry name" value="SPX"/>
    <property type="match status" value="1"/>
</dbReference>
<dbReference type="GO" id="GO:0046872">
    <property type="term" value="F:metal ion binding"/>
    <property type="evidence" value="ECO:0007669"/>
    <property type="project" value="UniProtKB-KW"/>
</dbReference>
<dbReference type="GO" id="GO:0016788">
    <property type="term" value="F:hydrolase activity, acting on ester bonds"/>
    <property type="evidence" value="ECO:0007669"/>
    <property type="project" value="InterPro"/>
</dbReference>
<evidence type="ECO:0000256" key="1">
    <source>
        <dbReference type="ARBA" id="ARBA00001947"/>
    </source>
</evidence>
<comment type="cofactor">
    <cofactor evidence="1">
        <name>Zn(2+)</name>
        <dbReference type="ChEBI" id="CHEBI:29105"/>
    </cofactor>
</comment>
<evidence type="ECO:0000256" key="3">
    <source>
        <dbReference type="ARBA" id="ARBA00022801"/>
    </source>
</evidence>
<evidence type="ECO:0000256" key="2">
    <source>
        <dbReference type="ARBA" id="ARBA00022723"/>
    </source>
</evidence>
<evidence type="ECO:0000256" key="4">
    <source>
        <dbReference type="ARBA" id="ARBA00022833"/>
    </source>
</evidence>
<dbReference type="Proteomes" id="UP000245699">
    <property type="component" value="Unassembled WGS sequence"/>
</dbReference>
<evidence type="ECO:0000313" key="6">
    <source>
        <dbReference type="EMBL" id="PVU90143.1"/>
    </source>
</evidence>
<keyword evidence="3" id="KW-0378">Hydrolase</keyword>
<dbReference type="AlphaFoldDB" id="A0A2T9YCS7"/>
<dbReference type="OrthoDB" id="5588846at2759"/>
<dbReference type="PANTHER" id="PTHR37326:SF1">
    <property type="entry name" value="BLL3975 PROTEIN"/>
    <property type="match status" value="1"/>
</dbReference>
<gene>
    <name evidence="6" type="ORF">BB559_004773</name>
</gene>
<proteinExistence type="predicted"/>
<dbReference type="SUPFAM" id="SSF53187">
    <property type="entry name" value="Zn-dependent exopeptidases"/>
    <property type="match status" value="1"/>
</dbReference>
<keyword evidence="7" id="KW-1185">Reference proteome</keyword>
<protein>
    <recommendedName>
        <fullName evidence="5">SPX domain-containing protein</fullName>
    </recommendedName>
</protein>
<dbReference type="Pfam" id="PF24827">
    <property type="entry name" value="AstE_AspA_cat"/>
    <property type="match status" value="1"/>
</dbReference>